<dbReference type="Proteomes" id="UP001226091">
    <property type="component" value="Chromosome"/>
</dbReference>
<keyword evidence="2" id="KW-1185">Reference proteome</keyword>
<gene>
    <name evidence="1" type="ORF">QLQ22_22805</name>
</gene>
<protein>
    <submittedName>
        <fullName evidence="1">Peptidoglycan-binding protein</fullName>
    </submittedName>
</protein>
<organism evidence="1 2">
    <name type="scientific">Metabacillus hrfriensis</name>
    <dbReference type="NCBI Taxonomy" id="3048891"/>
    <lineage>
        <taxon>Bacteria</taxon>
        <taxon>Bacillati</taxon>
        <taxon>Bacillota</taxon>
        <taxon>Bacilli</taxon>
        <taxon>Bacillales</taxon>
        <taxon>Bacillaceae</taxon>
        <taxon>Metabacillus</taxon>
    </lineage>
</organism>
<evidence type="ECO:0000313" key="2">
    <source>
        <dbReference type="Proteomes" id="UP001226091"/>
    </source>
</evidence>
<proteinExistence type="predicted"/>
<reference evidence="2" key="1">
    <citation type="journal article" date="2025" name="Aquaculture">
        <title>Assessment of the bioflocculant production and safety properties of Metabacillus hrfriensis sp. nov. based on phenotypic and whole-genome sequencing analysis.</title>
        <authorList>
            <person name="Zhang R."/>
            <person name="Zhao Z."/>
            <person name="Luo L."/>
            <person name="Wang S."/>
            <person name="Guo K."/>
            <person name="Xu W."/>
        </authorList>
    </citation>
    <scope>NUCLEOTIDE SEQUENCE [LARGE SCALE GENOMIC DNA]</scope>
    <source>
        <strain evidence="2">CT-WN-B3</strain>
    </source>
</reference>
<name>A0ACD4RIM6_9BACI</name>
<evidence type="ECO:0000313" key="1">
    <source>
        <dbReference type="EMBL" id="WHZ60360.1"/>
    </source>
</evidence>
<accession>A0ACD4RIM6</accession>
<sequence>MSDVRVYYDAWGSSGTPIKVEPPKQETGTVVDVTIIRRGNRGPEVTFLQKKLISLGYALPRFGADGTFGAETAAAVKEFQRDQRITADGIVGPETFSKLNRAKPRRGKPYPGTLYRLKSPYMKSANIGEIQRKLGVKADNIYGPITERAVRDFQRRQNLKVDGIVGPLTWRRLFL</sequence>
<dbReference type="EMBL" id="CP126116">
    <property type="protein sequence ID" value="WHZ60360.1"/>
    <property type="molecule type" value="Genomic_DNA"/>
</dbReference>